<dbReference type="EMBL" id="AYRZ02000006">
    <property type="protein sequence ID" value="PHT79780.1"/>
    <property type="molecule type" value="Genomic_DNA"/>
</dbReference>
<keyword evidence="6" id="KW-0520">NAD</keyword>
<gene>
    <name evidence="14" type="ORF">T459_17832</name>
</gene>
<evidence type="ECO:0000313" key="15">
    <source>
        <dbReference type="Proteomes" id="UP000222542"/>
    </source>
</evidence>
<feature type="signal peptide" evidence="12">
    <location>
        <begin position="1"/>
        <end position="19"/>
    </location>
</feature>
<name>A0A2G2ZCQ3_CAPAN</name>
<keyword evidence="11" id="KW-0472">Membrane</keyword>
<dbReference type="InterPro" id="IPR003918">
    <property type="entry name" value="NADH_UbQ_OxRdtase"/>
</dbReference>
<evidence type="ECO:0000256" key="11">
    <source>
        <dbReference type="SAM" id="Phobius"/>
    </source>
</evidence>
<reference evidence="14 15" key="2">
    <citation type="journal article" date="2017" name="Genome Biol.">
        <title>New reference genome sequences of hot pepper reveal the massive evolution of plant disease-resistance genes by retroduplication.</title>
        <authorList>
            <person name="Kim S."/>
            <person name="Park J."/>
            <person name="Yeom S.I."/>
            <person name="Kim Y.M."/>
            <person name="Seo E."/>
            <person name="Kim K.T."/>
            <person name="Kim M.S."/>
            <person name="Lee J.M."/>
            <person name="Cheong K."/>
            <person name="Shin H.S."/>
            <person name="Kim S.B."/>
            <person name="Han K."/>
            <person name="Lee J."/>
            <person name="Park M."/>
            <person name="Lee H.A."/>
            <person name="Lee H.Y."/>
            <person name="Lee Y."/>
            <person name="Oh S."/>
            <person name="Lee J.H."/>
            <person name="Choi E."/>
            <person name="Choi E."/>
            <person name="Lee S.E."/>
            <person name="Jeon J."/>
            <person name="Kim H."/>
            <person name="Choi G."/>
            <person name="Song H."/>
            <person name="Lee J."/>
            <person name="Lee S.C."/>
            <person name="Kwon J.K."/>
            <person name="Lee H.Y."/>
            <person name="Koo N."/>
            <person name="Hong Y."/>
            <person name="Kim R.W."/>
            <person name="Kang W.H."/>
            <person name="Huh J.H."/>
            <person name="Kang B.C."/>
            <person name="Yang T.J."/>
            <person name="Lee Y.H."/>
            <person name="Bennetzen J.L."/>
            <person name="Choi D."/>
        </authorList>
    </citation>
    <scope>NUCLEOTIDE SEQUENCE [LARGE SCALE GENOMIC DNA]</scope>
    <source>
        <strain evidence="15">cv. CM334</strain>
    </source>
</reference>
<evidence type="ECO:0000256" key="10">
    <source>
        <dbReference type="ARBA" id="ARBA00048026"/>
    </source>
</evidence>
<organism evidence="14 15">
    <name type="scientific">Capsicum annuum</name>
    <name type="common">Capsicum pepper</name>
    <dbReference type="NCBI Taxonomy" id="4072"/>
    <lineage>
        <taxon>Eukaryota</taxon>
        <taxon>Viridiplantae</taxon>
        <taxon>Streptophyta</taxon>
        <taxon>Embryophyta</taxon>
        <taxon>Tracheophyta</taxon>
        <taxon>Spermatophyta</taxon>
        <taxon>Magnoliopsida</taxon>
        <taxon>eudicotyledons</taxon>
        <taxon>Gunneridae</taxon>
        <taxon>Pentapetalae</taxon>
        <taxon>asterids</taxon>
        <taxon>lamiids</taxon>
        <taxon>Solanales</taxon>
        <taxon>Solanaceae</taxon>
        <taxon>Solanoideae</taxon>
        <taxon>Capsiceae</taxon>
        <taxon>Capsicum</taxon>
    </lineage>
</organism>
<evidence type="ECO:0000256" key="7">
    <source>
        <dbReference type="ARBA" id="ARBA00023075"/>
    </source>
</evidence>
<accession>A0A2G2ZCQ3</accession>
<dbReference type="GO" id="GO:0008137">
    <property type="term" value="F:NADH dehydrogenase (ubiquinone) activity"/>
    <property type="evidence" value="ECO:0007669"/>
    <property type="project" value="UniProtKB-EC"/>
</dbReference>
<evidence type="ECO:0000256" key="4">
    <source>
        <dbReference type="ARBA" id="ARBA00022640"/>
    </source>
</evidence>
<comment type="subcellular location">
    <subcellularLocation>
        <location evidence="1">Plastid</location>
        <location evidence="1">Chloroplast thylakoid membrane</location>
    </subcellularLocation>
</comment>
<evidence type="ECO:0000256" key="2">
    <source>
        <dbReference type="ARBA" id="ARBA00012944"/>
    </source>
</evidence>
<keyword evidence="12" id="KW-0732">Signal</keyword>
<proteinExistence type="predicted"/>
<dbReference type="AlphaFoldDB" id="A0A2G2ZCQ3"/>
<evidence type="ECO:0000256" key="1">
    <source>
        <dbReference type="ARBA" id="ARBA00004334"/>
    </source>
</evidence>
<feature type="chain" id="PRO_5013699985" description="NADH-ubiquinone oxidoreductase chain 4" evidence="12">
    <location>
        <begin position="20"/>
        <end position="134"/>
    </location>
</feature>
<keyword evidence="11" id="KW-0812">Transmembrane</keyword>
<evidence type="ECO:0000256" key="3">
    <source>
        <dbReference type="ARBA" id="ARBA00021006"/>
    </source>
</evidence>
<protein>
    <recommendedName>
        <fullName evidence="3">NADH-ubiquinone oxidoreductase chain 4</fullName>
        <ecNumber evidence="2">7.1.1.2</ecNumber>
    </recommendedName>
    <alternativeName>
        <fullName evidence="8">NADH dehydrogenase subunit 4</fullName>
    </alternativeName>
</protein>
<dbReference type="EC" id="7.1.1.2" evidence="2"/>
<sequence>MSSHGLVSSALFLCVGVLYDRHKTRLVRYYGGSVSTMPNLSTIFFSSTLANMSSPGTSSFIGEFLILVGAFQRNSLVAILAALGMILGAAYSLWLYNLAVSGNLKPDFLHKFSDPNGREVSIFIPFLVGGATVR</sequence>
<comment type="catalytic activity">
    <reaction evidence="9">
        <text>a plastoquinone + NADPH + (n+1) H(+)(in) = a plastoquinol + NADP(+) + n H(+)(out)</text>
        <dbReference type="Rhea" id="RHEA:42612"/>
        <dbReference type="Rhea" id="RHEA-COMP:9561"/>
        <dbReference type="Rhea" id="RHEA-COMP:9562"/>
        <dbReference type="ChEBI" id="CHEBI:15378"/>
        <dbReference type="ChEBI" id="CHEBI:17757"/>
        <dbReference type="ChEBI" id="CHEBI:57783"/>
        <dbReference type="ChEBI" id="CHEBI:58349"/>
        <dbReference type="ChEBI" id="CHEBI:62192"/>
    </reaction>
</comment>
<evidence type="ECO:0000256" key="9">
    <source>
        <dbReference type="ARBA" id="ARBA00047726"/>
    </source>
</evidence>
<dbReference type="PANTHER" id="PTHR43507:SF1">
    <property type="entry name" value="NADH-UBIQUINONE OXIDOREDUCTASE CHAIN 4"/>
    <property type="match status" value="1"/>
</dbReference>
<dbReference type="PANTHER" id="PTHR43507">
    <property type="entry name" value="NADH-UBIQUINONE OXIDOREDUCTASE CHAIN 4"/>
    <property type="match status" value="1"/>
</dbReference>
<feature type="transmembrane region" description="Helical" evidence="11">
    <location>
        <begin position="75"/>
        <end position="96"/>
    </location>
</feature>
<dbReference type="STRING" id="4072.A0A2G2ZCQ3"/>
<comment type="caution">
    <text evidence="14">The sequence shown here is derived from an EMBL/GenBank/DDBJ whole genome shotgun (WGS) entry which is preliminary data.</text>
</comment>
<dbReference type="OMA" id="TRREFIM"/>
<keyword evidence="4" id="KW-0934">Plastid</keyword>
<dbReference type="GO" id="GO:0009535">
    <property type="term" value="C:chloroplast thylakoid membrane"/>
    <property type="evidence" value="ECO:0007669"/>
    <property type="project" value="UniProtKB-SubCell"/>
</dbReference>
<feature type="domain" description="NADH:quinone oxidoreductase/Mrp antiporter transmembrane" evidence="13">
    <location>
        <begin position="1"/>
        <end position="83"/>
    </location>
</feature>
<evidence type="ECO:0000256" key="8">
    <source>
        <dbReference type="ARBA" id="ARBA00031025"/>
    </source>
</evidence>
<keyword evidence="15" id="KW-1185">Reference proteome</keyword>
<dbReference type="Gramene" id="PHT79780">
    <property type="protein sequence ID" value="PHT79780"/>
    <property type="gene ID" value="T459_17832"/>
</dbReference>
<comment type="catalytic activity">
    <reaction evidence="10">
        <text>a plastoquinone + NADH + (n+1) H(+)(in) = a plastoquinol + NAD(+) + n H(+)(out)</text>
        <dbReference type="Rhea" id="RHEA:42608"/>
        <dbReference type="Rhea" id="RHEA-COMP:9561"/>
        <dbReference type="Rhea" id="RHEA-COMP:9562"/>
        <dbReference type="ChEBI" id="CHEBI:15378"/>
        <dbReference type="ChEBI" id="CHEBI:17757"/>
        <dbReference type="ChEBI" id="CHEBI:57540"/>
        <dbReference type="ChEBI" id="CHEBI:57945"/>
        <dbReference type="ChEBI" id="CHEBI:62192"/>
    </reaction>
</comment>
<evidence type="ECO:0000313" key="14">
    <source>
        <dbReference type="EMBL" id="PHT79780.1"/>
    </source>
</evidence>
<dbReference type="GO" id="GO:0042773">
    <property type="term" value="P:ATP synthesis coupled electron transport"/>
    <property type="evidence" value="ECO:0007669"/>
    <property type="project" value="InterPro"/>
</dbReference>
<dbReference type="Pfam" id="PF00361">
    <property type="entry name" value="Proton_antipo_M"/>
    <property type="match status" value="1"/>
</dbReference>
<feature type="transmembrane region" description="Helical" evidence="11">
    <location>
        <begin position="44"/>
        <end position="68"/>
    </location>
</feature>
<evidence type="ECO:0000256" key="5">
    <source>
        <dbReference type="ARBA" id="ARBA00022967"/>
    </source>
</evidence>
<dbReference type="Proteomes" id="UP000222542">
    <property type="component" value="Unassembled WGS sequence"/>
</dbReference>
<evidence type="ECO:0000256" key="6">
    <source>
        <dbReference type="ARBA" id="ARBA00023027"/>
    </source>
</evidence>
<keyword evidence="7" id="KW-0830">Ubiquinone</keyword>
<reference evidence="14 15" key="1">
    <citation type="journal article" date="2014" name="Nat. Genet.">
        <title>Genome sequence of the hot pepper provides insights into the evolution of pungency in Capsicum species.</title>
        <authorList>
            <person name="Kim S."/>
            <person name="Park M."/>
            <person name="Yeom S.I."/>
            <person name="Kim Y.M."/>
            <person name="Lee J.M."/>
            <person name="Lee H.A."/>
            <person name="Seo E."/>
            <person name="Choi J."/>
            <person name="Cheong K."/>
            <person name="Kim K.T."/>
            <person name="Jung K."/>
            <person name="Lee G.W."/>
            <person name="Oh S.K."/>
            <person name="Bae C."/>
            <person name="Kim S.B."/>
            <person name="Lee H.Y."/>
            <person name="Kim S.Y."/>
            <person name="Kim M.S."/>
            <person name="Kang B.C."/>
            <person name="Jo Y.D."/>
            <person name="Yang H.B."/>
            <person name="Jeong H.J."/>
            <person name="Kang W.H."/>
            <person name="Kwon J.K."/>
            <person name="Shin C."/>
            <person name="Lim J.Y."/>
            <person name="Park J.H."/>
            <person name="Huh J.H."/>
            <person name="Kim J.S."/>
            <person name="Kim B.D."/>
            <person name="Cohen O."/>
            <person name="Paran I."/>
            <person name="Suh M.C."/>
            <person name="Lee S.B."/>
            <person name="Kim Y.K."/>
            <person name="Shin Y."/>
            <person name="Noh S.J."/>
            <person name="Park J."/>
            <person name="Seo Y.S."/>
            <person name="Kwon S.Y."/>
            <person name="Kim H.A."/>
            <person name="Park J.M."/>
            <person name="Kim H.J."/>
            <person name="Choi S.B."/>
            <person name="Bosland P.W."/>
            <person name="Reeves G."/>
            <person name="Jo S.H."/>
            <person name="Lee B.W."/>
            <person name="Cho H.T."/>
            <person name="Choi H.S."/>
            <person name="Lee M.S."/>
            <person name="Yu Y."/>
            <person name="Do Choi Y."/>
            <person name="Park B.S."/>
            <person name="van Deynze A."/>
            <person name="Ashrafi H."/>
            <person name="Hill T."/>
            <person name="Kim W.T."/>
            <person name="Pai H.S."/>
            <person name="Ahn H.K."/>
            <person name="Yeam I."/>
            <person name="Giovannoni J.J."/>
            <person name="Rose J.K."/>
            <person name="Sorensen I."/>
            <person name="Lee S.J."/>
            <person name="Kim R.W."/>
            <person name="Choi I.Y."/>
            <person name="Choi B.S."/>
            <person name="Lim J.S."/>
            <person name="Lee Y.H."/>
            <person name="Choi D."/>
        </authorList>
    </citation>
    <scope>NUCLEOTIDE SEQUENCE [LARGE SCALE GENOMIC DNA]</scope>
    <source>
        <strain evidence="15">cv. CM334</strain>
    </source>
</reference>
<dbReference type="InterPro" id="IPR001750">
    <property type="entry name" value="ND/Mrp_TM"/>
</dbReference>
<evidence type="ECO:0000256" key="12">
    <source>
        <dbReference type="SAM" id="SignalP"/>
    </source>
</evidence>
<keyword evidence="11" id="KW-1133">Transmembrane helix</keyword>
<keyword evidence="5" id="KW-1278">Translocase</keyword>
<evidence type="ECO:0000259" key="13">
    <source>
        <dbReference type="Pfam" id="PF00361"/>
    </source>
</evidence>